<comment type="similarity">
    <text evidence="2 13">Belongs to the glycosyl hydrolase 4 family.</text>
</comment>
<comment type="cofactor">
    <cofactor evidence="1">
        <name>Mn(2+)</name>
        <dbReference type="ChEBI" id="CHEBI:29035"/>
    </cofactor>
</comment>
<dbReference type="EMBL" id="JAAEEH010000009">
    <property type="protein sequence ID" value="NDL67064.1"/>
    <property type="molecule type" value="Genomic_DNA"/>
</dbReference>
<evidence type="ECO:0000259" key="14">
    <source>
        <dbReference type="Pfam" id="PF11975"/>
    </source>
</evidence>
<name>A0A7X5KMK7_9FIRM</name>
<keyword evidence="6 13" id="KW-0520">NAD</keyword>
<dbReference type="SUPFAM" id="SSF51735">
    <property type="entry name" value="NAD(P)-binding Rossmann-fold domains"/>
    <property type="match status" value="1"/>
</dbReference>
<dbReference type="GO" id="GO:0005975">
    <property type="term" value="P:carbohydrate metabolic process"/>
    <property type="evidence" value="ECO:0007669"/>
    <property type="project" value="InterPro"/>
</dbReference>
<dbReference type="PRINTS" id="PR00732">
    <property type="entry name" value="GLHYDRLASE4"/>
</dbReference>
<evidence type="ECO:0000256" key="10">
    <source>
        <dbReference type="PIRSR" id="PIRSR601088-2"/>
    </source>
</evidence>
<keyword evidence="5 13" id="KW-0378">Hydrolase</keyword>
<keyword evidence="11" id="KW-0170">Cobalt</keyword>
<dbReference type="RefSeq" id="WP_162369790.1">
    <property type="nucleotide sequence ID" value="NZ_JAAEEH010000009.1"/>
</dbReference>
<accession>A0A7X5KMK7</accession>
<keyword evidence="16" id="KW-1185">Reference proteome</keyword>
<dbReference type="PROSITE" id="PS01324">
    <property type="entry name" value="GLYCOSYL_HYDROL_F4"/>
    <property type="match status" value="1"/>
</dbReference>
<dbReference type="GO" id="GO:0046872">
    <property type="term" value="F:metal ion binding"/>
    <property type="evidence" value="ECO:0007669"/>
    <property type="project" value="UniProtKB-KW"/>
</dbReference>
<dbReference type="GO" id="GO:0004553">
    <property type="term" value="F:hydrolase activity, hydrolyzing O-glycosyl compounds"/>
    <property type="evidence" value="ECO:0007669"/>
    <property type="project" value="InterPro"/>
</dbReference>
<evidence type="ECO:0000256" key="7">
    <source>
        <dbReference type="ARBA" id="ARBA00023211"/>
    </source>
</evidence>
<evidence type="ECO:0000256" key="9">
    <source>
        <dbReference type="ARBA" id="ARBA00023295"/>
    </source>
</evidence>
<dbReference type="Gene3D" id="3.90.1820.10">
    <property type="entry name" value="AglA-like glucosidase"/>
    <property type="match status" value="1"/>
</dbReference>
<dbReference type="InterPro" id="IPR019802">
    <property type="entry name" value="GlycHydrolase_4_CS"/>
</dbReference>
<reference evidence="15 16" key="1">
    <citation type="submission" date="2020-01" db="EMBL/GenBank/DDBJ databases">
        <title>Anaeroalcalibacter tamaniensis gen. nov., sp. nov., moderately halophilic strictly anaerobic fermenter bacterium from mud volcano of Taman peninsula.</title>
        <authorList>
            <person name="Frolova A."/>
            <person name="Merkel A.Y."/>
            <person name="Slobodkin A.I."/>
        </authorList>
    </citation>
    <scope>NUCLEOTIDE SEQUENCE [LARGE SCALE GENOMIC DNA]</scope>
    <source>
        <strain evidence="15 16">F-3ap</strain>
    </source>
</reference>
<evidence type="ECO:0000256" key="12">
    <source>
        <dbReference type="PIRSR" id="PIRSR601088-4"/>
    </source>
</evidence>
<evidence type="ECO:0000256" key="5">
    <source>
        <dbReference type="ARBA" id="ARBA00022801"/>
    </source>
</evidence>
<keyword evidence="11" id="KW-0533">Nickel</keyword>
<keyword evidence="11" id="KW-0408">Iron</keyword>
<evidence type="ECO:0000256" key="11">
    <source>
        <dbReference type="PIRSR" id="PIRSR601088-3"/>
    </source>
</evidence>
<dbReference type="GO" id="GO:0016616">
    <property type="term" value="F:oxidoreductase activity, acting on the CH-OH group of donors, NAD or NADP as acceptor"/>
    <property type="evidence" value="ECO:0007669"/>
    <property type="project" value="InterPro"/>
</dbReference>
<evidence type="ECO:0000256" key="4">
    <source>
        <dbReference type="ARBA" id="ARBA00022723"/>
    </source>
</evidence>
<gene>
    <name evidence="15" type="ORF">GXN74_04785</name>
</gene>
<keyword evidence="8" id="KW-0119">Carbohydrate metabolism</keyword>
<protein>
    <submittedName>
        <fullName evidence="15">Alpha-glucosidase/alpha-galactosidase</fullName>
    </submittedName>
</protein>
<keyword evidence="4 11" id="KW-0479">Metal-binding</keyword>
<feature type="site" description="Increases basicity of active site Tyr" evidence="12">
    <location>
        <position position="112"/>
    </location>
</feature>
<evidence type="ECO:0000256" key="13">
    <source>
        <dbReference type="RuleBase" id="RU361152"/>
    </source>
</evidence>
<evidence type="ECO:0000313" key="16">
    <source>
        <dbReference type="Proteomes" id="UP000461585"/>
    </source>
</evidence>
<sequence length="449" mass="50266">MNGINIAYIGGGSRGWAWGLMSDLALEPALCGTVRLYDIDMEAARENAIIGNRLAEREDVVSSWRYEVSASLEKALAGADFVVISILPGSLETMAVDVHTPERYGIFQAVGDTVGPGGAMRAFRTIPLYIEIAEAIRDHAPDAWVINYTNPMSVCTRTLYRVFPGIKAIGNCHEVFGTQKLLARALEEVKGVQDVTREEIRVNVLGINHFTWITRAAWRDIDLFPVYEAFVEKHHAVGYESEQTGNWMNDFFSSANRVKFDLFRRYGVIAAAGDRHLAEFCPNRWYLKDAETVRAWKFSLTPVAWRLENQKERLEKGRRLAAGLEPFALQETGEEGVRQMKALLGLGDLVTNVNLPNRGQIPSLPMGAIVETNALFTRDSVTPIQSGTLPLPVLSMVERHIRNQEGIVEATFTRDRHLAFQTFLNDPLVDLDLPEAEACFRAMDQGYFD</sequence>
<feature type="binding site" evidence="11">
    <location>
        <position position="209"/>
    </location>
    <ligand>
        <name>Mn(2+)</name>
        <dbReference type="ChEBI" id="CHEBI:29035"/>
    </ligand>
</feature>
<dbReference type="Pfam" id="PF11975">
    <property type="entry name" value="Glyco_hydro_4C"/>
    <property type="match status" value="1"/>
</dbReference>
<evidence type="ECO:0000256" key="3">
    <source>
        <dbReference type="ARBA" id="ARBA00011881"/>
    </source>
</evidence>
<keyword evidence="9 13" id="KW-0326">Glycosidase</keyword>
<proteinExistence type="inferred from homology"/>
<feature type="domain" description="Glycosyl hydrolase family 4 C-terminal" evidence="14">
    <location>
        <begin position="204"/>
        <end position="429"/>
    </location>
</feature>
<dbReference type="PANTHER" id="PTHR32092:SF2">
    <property type="entry name" value="ALPHA-GALACTURONIDASE"/>
    <property type="match status" value="1"/>
</dbReference>
<evidence type="ECO:0000313" key="15">
    <source>
        <dbReference type="EMBL" id="NDL67064.1"/>
    </source>
</evidence>
<evidence type="ECO:0000256" key="2">
    <source>
        <dbReference type="ARBA" id="ARBA00010141"/>
    </source>
</evidence>
<organism evidence="15 16">
    <name type="scientific">Anaerotalea alkaliphila</name>
    <dbReference type="NCBI Taxonomy" id="2662126"/>
    <lineage>
        <taxon>Bacteria</taxon>
        <taxon>Bacillati</taxon>
        <taxon>Bacillota</taxon>
        <taxon>Clostridia</taxon>
        <taxon>Eubacteriales</taxon>
        <taxon>Anaerotalea</taxon>
    </lineage>
</organism>
<dbReference type="InterPro" id="IPR036291">
    <property type="entry name" value="NAD(P)-bd_dom_sf"/>
</dbReference>
<dbReference type="InterPro" id="IPR015955">
    <property type="entry name" value="Lactate_DH/Glyco_Ohase_4_C"/>
</dbReference>
<dbReference type="AlphaFoldDB" id="A0A7X5KMK7"/>
<keyword evidence="7 11" id="KW-0464">Manganese</keyword>
<dbReference type="InterPro" id="IPR022616">
    <property type="entry name" value="Glyco_hydro_4_C"/>
</dbReference>
<dbReference type="Pfam" id="PF02056">
    <property type="entry name" value="Glyco_hydro_4"/>
    <property type="match status" value="1"/>
</dbReference>
<dbReference type="SUPFAM" id="SSF56327">
    <property type="entry name" value="LDH C-terminal domain-like"/>
    <property type="match status" value="1"/>
</dbReference>
<comment type="cofactor">
    <cofactor evidence="13">
        <name>NAD(+)</name>
        <dbReference type="ChEBI" id="CHEBI:57540"/>
    </cofactor>
    <text evidence="13">Binds 1 NAD(+) per subunit.</text>
</comment>
<evidence type="ECO:0000256" key="6">
    <source>
        <dbReference type="ARBA" id="ARBA00023027"/>
    </source>
</evidence>
<feature type="binding site" evidence="10">
    <location>
        <position position="150"/>
    </location>
    <ligand>
        <name>substrate</name>
    </ligand>
</feature>
<dbReference type="InterPro" id="IPR001088">
    <property type="entry name" value="Glyco_hydro_4"/>
</dbReference>
<dbReference type="InterPro" id="IPR053715">
    <property type="entry name" value="GH4_Enzyme_sf"/>
</dbReference>
<feature type="binding site" evidence="11">
    <location>
        <position position="172"/>
    </location>
    <ligand>
        <name>Mn(2+)</name>
        <dbReference type="ChEBI" id="CHEBI:29035"/>
    </ligand>
</feature>
<comment type="subunit">
    <text evidence="3">Homotetramer.</text>
</comment>
<evidence type="ECO:0000256" key="1">
    <source>
        <dbReference type="ARBA" id="ARBA00001936"/>
    </source>
</evidence>
<evidence type="ECO:0000256" key="8">
    <source>
        <dbReference type="ARBA" id="ARBA00023277"/>
    </source>
</evidence>
<dbReference type="PANTHER" id="PTHR32092">
    <property type="entry name" value="6-PHOSPHO-BETA-GLUCOSIDASE-RELATED"/>
    <property type="match status" value="1"/>
</dbReference>
<dbReference type="Proteomes" id="UP000461585">
    <property type="component" value="Unassembled WGS sequence"/>
</dbReference>
<comment type="caution">
    <text evidence="15">The sequence shown here is derived from an EMBL/GenBank/DDBJ whole genome shotgun (WGS) entry which is preliminary data.</text>
</comment>